<evidence type="ECO:0000256" key="6">
    <source>
        <dbReference type="ARBA" id="ARBA00023180"/>
    </source>
</evidence>
<dbReference type="EMBL" id="KV419410">
    <property type="protein sequence ID" value="KZS92434.1"/>
    <property type="molecule type" value="Genomic_DNA"/>
</dbReference>
<dbReference type="InterPro" id="IPR018202">
    <property type="entry name" value="Ser_caboxypep_ser_AS"/>
</dbReference>
<dbReference type="SUPFAM" id="SSF53474">
    <property type="entry name" value="alpha/beta-Hydrolases"/>
    <property type="match status" value="1"/>
</dbReference>
<dbReference type="GO" id="GO:0000324">
    <property type="term" value="C:fungal-type vacuole"/>
    <property type="evidence" value="ECO:0007669"/>
    <property type="project" value="TreeGrafter"/>
</dbReference>
<dbReference type="Pfam" id="PF00450">
    <property type="entry name" value="Peptidase_S10"/>
    <property type="match status" value="1"/>
</dbReference>
<dbReference type="EC" id="3.4.16.-" evidence="7"/>
<dbReference type="AlphaFoldDB" id="A0A164TK69"/>
<dbReference type="PANTHER" id="PTHR11802">
    <property type="entry name" value="SERINE PROTEASE FAMILY S10 SERINE CARBOXYPEPTIDASE"/>
    <property type="match status" value="1"/>
</dbReference>
<evidence type="ECO:0000256" key="7">
    <source>
        <dbReference type="RuleBase" id="RU361156"/>
    </source>
</evidence>
<comment type="similarity">
    <text evidence="1 7">Belongs to the peptidase S10 family.</text>
</comment>
<reference evidence="8 9" key="1">
    <citation type="journal article" date="2016" name="Mol. Biol. Evol.">
        <title>Comparative Genomics of Early-Diverging Mushroom-Forming Fungi Provides Insights into the Origins of Lignocellulose Decay Capabilities.</title>
        <authorList>
            <person name="Nagy L.G."/>
            <person name="Riley R."/>
            <person name="Tritt A."/>
            <person name="Adam C."/>
            <person name="Daum C."/>
            <person name="Floudas D."/>
            <person name="Sun H."/>
            <person name="Yadav J.S."/>
            <person name="Pangilinan J."/>
            <person name="Larsson K.H."/>
            <person name="Matsuura K."/>
            <person name="Barry K."/>
            <person name="Labutti K."/>
            <person name="Kuo R."/>
            <person name="Ohm R.A."/>
            <person name="Bhattacharya S.S."/>
            <person name="Shirouzu T."/>
            <person name="Yoshinaga Y."/>
            <person name="Martin F.M."/>
            <person name="Grigoriev I.V."/>
            <person name="Hibbett D.S."/>
        </authorList>
    </citation>
    <scope>NUCLEOTIDE SEQUENCE [LARGE SCALE GENOMIC DNA]</scope>
    <source>
        <strain evidence="8 9">HHB9708</strain>
    </source>
</reference>
<evidence type="ECO:0000256" key="5">
    <source>
        <dbReference type="ARBA" id="ARBA00022801"/>
    </source>
</evidence>
<gene>
    <name evidence="8" type="ORF">SISNIDRAFT_550441</name>
</gene>
<name>A0A164TK69_9AGAM</name>
<dbReference type="InterPro" id="IPR001563">
    <property type="entry name" value="Peptidase_S10"/>
</dbReference>
<dbReference type="GO" id="GO:0004185">
    <property type="term" value="F:serine-type carboxypeptidase activity"/>
    <property type="evidence" value="ECO:0007669"/>
    <property type="project" value="UniProtKB-UniRule"/>
</dbReference>
<keyword evidence="9" id="KW-1185">Reference proteome</keyword>
<proteinExistence type="inferred from homology"/>
<keyword evidence="3 7" id="KW-0645">Protease</keyword>
<dbReference type="InterPro" id="IPR029058">
    <property type="entry name" value="AB_hydrolase_fold"/>
</dbReference>
<evidence type="ECO:0000313" key="9">
    <source>
        <dbReference type="Proteomes" id="UP000076722"/>
    </source>
</evidence>
<keyword evidence="2 7" id="KW-0121">Carboxypeptidase</keyword>
<keyword evidence="6" id="KW-0325">Glycoprotein</keyword>
<feature type="signal peptide" evidence="7">
    <location>
        <begin position="1"/>
        <end position="17"/>
    </location>
</feature>
<protein>
    <recommendedName>
        <fullName evidence="7">Carboxypeptidase</fullName>
        <ecNumber evidence="7">3.4.16.-</ecNumber>
    </recommendedName>
</protein>
<dbReference type="GO" id="GO:0006508">
    <property type="term" value="P:proteolysis"/>
    <property type="evidence" value="ECO:0007669"/>
    <property type="project" value="UniProtKB-KW"/>
</dbReference>
<evidence type="ECO:0000256" key="1">
    <source>
        <dbReference type="ARBA" id="ARBA00009431"/>
    </source>
</evidence>
<evidence type="ECO:0000256" key="4">
    <source>
        <dbReference type="ARBA" id="ARBA00022729"/>
    </source>
</evidence>
<keyword evidence="4 7" id="KW-0732">Signal</keyword>
<dbReference type="STRING" id="1314777.A0A164TK69"/>
<feature type="chain" id="PRO_5007748186" description="Carboxypeptidase" evidence="7">
    <location>
        <begin position="18"/>
        <end position="496"/>
    </location>
</feature>
<dbReference type="Gene3D" id="3.40.50.1820">
    <property type="entry name" value="alpha/beta hydrolase"/>
    <property type="match status" value="1"/>
</dbReference>
<organism evidence="8 9">
    <name type="scientific">Sistotremastrum niveocremeum HHB9708</name>
    <dbReference type="NCBI Taxonomy" id="1314777"/>
    <lineage>
        <taxon>Eukaryota</taxon>
        <taxon>Fungi</taxon>
        <taxon>Dikarya</taxon>
        <taxon>Basidiomycota</taxon>
        <taxon>Agaricomycotina</taxon>
        <taxon>Agaricomycetes</taxon>
        <taxon>Sistotremastrales</taxon>
        <taxon>Sistotremastraceae</taxon>
        <taxon>Sertulicium</taxon>
        <taxon>Sertulicium niveocremeum</taxon>
    </lineage>
</organism>
<dbReference type="Gene3D" id="1.10.287.410">
    <property type="match status" value="1"/>
</dbReference>
<evidence type="ECO:0000313" key="8">
    <source>
        <dbReference type="EMBL" id="KZS92434.1"/>
    </source>
</evidence>
<dbReference type="Proteomes" id="UP000076722">
    <property type="component" value="Unassembled WGS sequence"/>
</dbReference>
<accession>A0A164TK69</accession>
<evidence type="ECO:0000256" key="3">
    <source>
        <dbReference type="ARBA" id="ARBA00022670"/>
    </source>
</evidence>
<evidence type="ECO:0000256" key="2">
    <source>
        <dbReference type="ARBA" id="ARBA00022645"/>
    </source>
</evidence>
<dbReference type="PROSITE" id="PS00131">
    <property type="entry name" value="CARBOXYPEPT_SER_SER"/>
    <property type="match status" value="1"/>
</dbReference>
<dbReference type="OrthoDB" id="443318at2759"/>
<dbReference type="PRINTS" id="PR00724">
    <property type="entry name" value="CRBOXYPTASEC"/>
</dbReference>
<dbReference type="PANTHER" id="PTHR11802:SF113">
    <property type="entry name" value="SERINE CARBOXYPEPTIDASE CTSA-4.1"/>
    <property type="match status" value="1"/>
</dbReference>
<keyword evidence="5 7" id="KW-0378">Hydrolase</keyword>
<sequence length="496" mass="55875">MFYLVWALLHLAVFAAASQISFTESAPDYNFTTLDLSSLSEEEFTVLEHPQFPSYSVRIRQTASGFCDPSVKSYTGYIDTSASRHLFFYFFESRHDPEHDDVIFWTNGGPGGSSAIGLFMELGPCRVVDGNTTKVNPYSWNEKANIFFIDQPIGVGFSYADLGETVSTTEDGAKDITAFVAIFFETFRKFKGRGFHLAGESYGGRYIPVYASAIYDYNTVLKEAGIEPINLKSVMIGNGFSDFTTMHPSTYDIMCTPASVEPFLDISTCVYIKTAMPRCMKWFKESCIDIFDLISCNAAVHFCNTMSFFPIIAAKRNPYDVSKECSGPLLEESLCYPITKDITQYLNRPETRKLIGIPPKFDNATFSNINYTVHAAFGASQDENRIQTKFYLENLLDRGVRVLIYVGTYDGACNWVGNHRMVNSLEWRDSHTFVQKELMPWHVSNSHEKTPPAGSVKTAGGLTFLTIEEAGHMVPYDKPVEALELVTRWLNEESFY</sequence>